<dbReference type="Proteomes" id="UP000663671">
    <property type="component" value="Chromosome 1"/>
</dbReference>
<gene>
    <name evidence="2" type="ORF">I7I51_01034</name>
</gene>
<dbReference type="VEuPathDB" id="FungiDB:I7I51_01034"/>
<evidence type="ECO:0000256" key="1">
    <source>
        <dbReference type="SAM" id="MobiDB-lite"/>
    </source>
</evidence>
<dbReference type="OrthoDB" id="3348320at2759"/>
<dbReference type="EMBL" id="CP069114">
    <property type="protein sequence ID" value="QSS63973.1"/>
    <property type="molecule type" value="Genomic_DNA"/>
</dbReference>
<sequence>MVQGGKKNGVRGGGTPVRENQMRNMDERTKQIDADDFRKGIFLTTEETFLRQGEVKWIALTLRIAFATTITSDLDYFLEPQWADDEDIKEPLRNAVSSTGKALDFVDGWANDDMAFFISYRSRQLLFEEAKKQNIVLWEERKLRRIHNGMQDHKRDSDTSDALALLKTESAQWRSAREGVHSDAEYVLHRNVTR</sequence>
<evidence type="ECO:0000313" key="2">
    <source>
        <dbReference type="EMBL" id="QSS63973.1"/>
    </source>
</evidence>
<evidence type="ECO:0000313" key="3">
    <source>
        <dbReference type="Proteomes" id="UP000663671"/>
    </source>
</evidence>
<dbReference type="AlphaFoldDB" id="A0A8A1MH31"/>
<organism evidence="2 3">
    <name type="scientific">Ajellomyces capsulatus</name>
    <name type="common">Darling's disease fungus</name>
    <name type="synonym">Histoplasma capsulatum</name>
    <dbReference type="NCBI Taxonomy" id="5037"/>
    <lineage>
        <taxon>Eukaryota</taxon>
        <taxon>Fungi</taxon>
        <taxon>Dikarya</taxon>
        <taxon>Ascomycota</taxon>
        <taxon>Pezizomycotina</taxon>
        <taxon>Eurotiomycetes</taxon>
        <taxon>Eurotiomycetidae</taxon>
        <taxon>Onygenales</taxon>
        <taxon>Ajellomycetaceae</taxon>
        <taxon>Histoplasma</taxon>
    </lineage>
</organism>
<feature type="compositionally biased region" description="Gly residues" evidence="1">
    <location>
        <begin position="1"/>
        <end position="15"/>
    </location>
</feature>
<feature type="region of interest" description="Disordered" evidence="1">
    <location>
        <begin position="1"/>
        <end position="26"/>
    </location>
</feature>
<accession>A0A8A1MH31</accession>
<reference evidence="2" key="1">
    <citation type="submission" date="2021-01" db="EMBL/GenBank/DDBJ databases">
        <title>Chromosome-level genome assembly of a human fungal pathogen reveals clustering of transcriptionally co-regulated genes.</title>
        <authorList>
            <person name="Voorhies M."/>
            <person name="Cohen S."/>
            <person name="Shea T.P."/>
            <person name="Petrus S."/>
            <person name="Munoz J.F."/>
            <person name="Poplawski S."/>
            <person name="Goldman W.E."/>
            <person name="Michael T."/>
            <person name="Cuomo C.A."/>
            <person name="Sil A."/>
            <person name="Beyhan S."/>
        </authorList>
    </citation>
    <scope>NUCLEOTIDE SEQUENCE</scope>
    <source>
        <strain evidence="2">WU24</strain>
    </source>
</reference>
<protein>
    <submittedName>
        <fullName evidence="2">Uncharacterized protein</fullName>
    </submittedName>
</protein>
<name>A0A8A1MH31_AJECA</name>
<proteinExistence type="predicted"/>